<name>A0A4R2P666_9BACL</name>
<dbReference type="EMBL" id="SLXK01000010">
    <property type="protein sequence ID" value="TCP29471.1"/>
    <property type="molecule type" value="Genomic_DNA"/>
</dbReference>
<dbReference type="PROSITE" id="PS01037">
    <property type="entry name" value="SBP_BACTERIAL_1"/>
    <property type="match status" value="1"/>
</dbReference>
<dbReference type="CDD" id="cd14748">
    <property type="entry name" value="PBP2_UgpB"/>
    <property type="match status" value="1"/>
</dbReference>
<dbReference type="InterPro" id="IPR006059">
    <property type="entry name" value="SBP"/>
</dbReference>
<accession>A0A4R2P666</accession>
<proteinExistence type="inferred from homology"/>
<comment type="caution">
    <text evidence="5">The sequence shown here is derived from an EMBL/GenBank/DDBJ whole genome shotgun (WGS) entry which is preliminary data.</text>
</comment>
<keyword evidence="6" id="KW-1185">Reference proteome</keyword>
<dbReference type="RefSeq" id="WP_243647003.1">
    <property type="nucleotide sequence ID" value="NZ_SLXK01000010.1"/>
</dbReference>
<organism evidence="5 6">
    <name type="scientific">Scopulibacillus darangshiensis</name>
    <dbReference type="NCBI Taxonomy" id="442528"/>
    <lineage>
        <taxon>Bacteria</taxon>
        <taxon>Bacillati</taxon>
        <taxon>Bacillota</taxon>
        <taxon>Bacilli</taxon>
        <taxon>Bacillales</taxon>
        <taxon>Sporolactobacillaceae</taxon>
        <taxon>Scopulibacillus</taxon>
    </lineage>
</organism>
<comment type="similarity">
    <text evidence="1">Belongs to the bacterial solute-binding protein 1 family.</text>
</comment>
<dbReference type="PANTHER" id="PTHR43649">
    <property type="entry name" value="ARABINOSE-BINDING PROTEIN-RELATED"/>
    <property type="match status" value="1"/>
</dbReference>
<evidence type="ECO:0000313" key="6">
    <source>
        <dbReference type="Proteomes" id="UP000295416"/>
    </source>
</evidence>
<sequence>MKGLVRKNVLIVMIAILSISLLSGCAGTRSKESSASKEGKVTVDFWTFWGSETRKPVIEKIINDFNKSQDKIYVKHTYLPYGDIWTKELAAVAAGNPPDVVINDINTVQHRAAKNQNTDLSKYIKDSSFKDRFYPQLWQTVLYKNHPYGVPFNTDERVLYYNKDLFKKAGLDPNKPPQTWDELWSYAKKLDVKENGKYKTIGFYPLWGVGADVWMLNADGTSFFDYEKNKPVVNDQDNIDALNWALKFQNHYGKNTIQQYKAQFGQQQANPFIAGKVAMYTEAATFYTQLRDYGKDINWGITKLPAKTKGSGHTSWGGGFAAEIPKGAKHPKEAWEFIKYLTGKKSQAYWAAKNFDLVANKAGAKAAATSDLLNAKGKKTYKFISEYFNETEITPTPLSAPDYTSIINPEIDKAMAGKKSPEQAMNDAQKAVEKLISNHQ</sequence>
<keyword evidence="3" id="KW-0732">Signal</keyword>
<evidence type="ECO:0000256" key="2">
    <source>
        <dbReference type="ARBA" id="ARBA00022448"/>
    </source>
</evidence>
<protein>
    <submittedName>
        <fullName evidence="5">Carbohydrate ABC transporter substrate-binding protein (CUT1 family)</fullName>
    </submittedName>
</protein>
<dbReference type="SUPFAM" id="SSF53850">
    <property type="entry name" value="Periplasmic binding protein-like II"/>
    <property type="match status" value="1"/>
</dbReference>
<dbReference type="Proteomes" id="UP000295416">
    <property type="component" value="Unassembled WGS sequence"/>
</dbReference>
<dbReference type="Pfam" id="PF01547">
    <property type="entry name" value="SBP_bac_1"/>
    <property type="match status" value="1"/>
</dbReference>
<feature type="region of interest" description="Disordered" evidence="4">
    <location>
        <begin position="418"/>
        <end position="440"/>
    </location>
</feature>
<dbReference type="PROSITE" id="PS51257">
    <property type="entry name" value="PROKAR_LIPOPROTEIN"/>
    <property type="match status" value="1"/>
</dbReference>
<reference evidence="5 6" key="1">
    <citation type="submission" date="2019-03" db="EMBL/GenBank/DDBJ databases">
        <title>Genomic Encyclopedia of Type Strains, Phase IV (KMG-IV): sequencing the most valuable type-strain genomes for metagenomic binning, comparative biology and taxonomic classification.</title>
        <authorList>
            <person name="Goeker M."/>
        </authorList>
    </citation>
    <scope>NUCLEOTIDE SEQUENCE [LARGE SCALE GENOMIC DNA]</scope>
    <source>
        <strain evidence="5 6">DSM 19377</strain>
    </source>
</reference>
<dbReference type="Gene3D" id="3.40.190.10">
    <property type="entry name" value="Periplasmic binding protein-like II"/>
    <property type="match status" value="2"/>
</dbReference>
<dbReference type="InterPro" id="IPR050490">
    <property type="entry name" value="Bact_solute-bd_prot1"/>
</dbReference>
<dbReference type="PANTHER" id="PTHR43649:SF12">
    <property type="entry name" value="DIACETYLCHITOBIOSE BINDING PROTEIN DASA"/>
    <property type="match status" value="1"/>
</dbReference>
<gene>
    <name evidence="5" type="ORF">EV207_11092</name>
</gene>
<dbReference type="AlphaFoldDB" id="A0A4R2P666"/>
<dbReference type="InterPro" id="IPR006061">
    <property type="entry name" value="SBP_1_CS"/>
</dbReference>
<evidence type="ECO:0000256" key="3">
    <source>
        <dbReference type="ARBA" id="ARBA00022729"/>
    </source>
</evidence>
<keyword evidence="2" id="KW-0813">Transport</keyword>
<evidence type="ECO:0000256" key="1">
    <source>
        <dbReference type="ARBA" id="ARBA00008520"/>
    </source>
</evidence>
<evidence type="ECO:0000256" key="4">
    <source>
        <dbReference type="SAM" id="MobiDB-lite"/>
    </source>
</evidence>
<dbReference type="GO" id="GO:0055085">
    <property type="term" value="P:transmembrane transport"/>
    <property type="evidence" value="ECO:0007669"/>
    <property type="project" value="InterPro"/>
</dbReference>
<evidence type="ECO:0000313" key="5">
    <source>
        <dbReference type="EMBL" id="TCP29471.1"/>
    </source>
</evidence>